<evidence type="ECO:0000313" key="2">
    <source>
        <dbReference type="EMBL" id="KFM61294.1"/>
    </source>
</evidence>
<organism evidence="2 3">
    <name type="scientific">Stegodyphus mimosarum</name>
    <name type="common">African social velvet spider</name>
    <dbReference type="NCBI Taxonomy" id="407821"/>
    <lineage>
        <taxon>Eukaryota</taxon>
        <taxon>Metazoa</taxon>
        <taxon>Ecdysozoa</taxon>
        <taxon>Arthropoda</taxon>
        <taxon>Chelicerata</taxon>
        <taxon>Arachnida</taxon>
        <taxon>Araneae</taxon>
        <taxon>Araneomorphae</taxon>
        <taxon>Entelegynae</taxon>
        <taxon>Eresoidea</taxon>
        <taxon>Eresidae</taxon>
        <taxon>Stegodyphus</taxon>
    </lineage>
</organism>
<dbReference type="Proteomes" id="UP000054359">
    <property type="component" value="Unassembled WGS sequence"/>
</dbReference>
<dbReference type="PANTHER" id="PTHR45903">
    <property type="entry name" value="GLUTAMATE-RICH WD REPEAT-CONTAINING PROTEIN 1"/>
    <property type="match status" value="1"/>
</dbReference>
<evidence type="ECO:0000313" key="3">
    <source>
        <dbReference type="Proteomes" id="UP000054359"/>
    </source>
</evidence>
<dbReference type="GO" id="GO:0005730">
    <property type="term" value="C:nucleolus"/>
    <property type="evidence" value="ECO:0007669"/>
    <property type="project" value="TreeGrafter"/>
</dbReference>
<accession>A0A087T855</accession>
<dbReference type="PANTHER" id="PTHR45903:SF1">
    <property type="entry name" value="GLUTAMATE-RICH WD REPEAT-CONTAINING PROTEIN 1"/>
    <property type="match status" value="1"/>
</dbReference>
<protein>
    <submittedName>
        <fullName evidence="2">Glutamate-rich WD repeat-containing protein 1</fullName>
    </submittedName>
</protein>
<reference evidence="2 3" key="1">
    <citation type="submission" date="2013-11" db="EMBL/GenBank/DDBJ databases">
        <title>Genome sequencing of Stegodyphus mimosarum.</title>
        <authorList>
            <person name="Bechsgaard J."/>
        </authorList>
    </citation>
    <scope>NUCLEOTIDE SEQUENCE [LARGE SCALE GENOMIC DNA]</scope>
</reference>
<gene>
    <name evidence="2" type="ORF">X975_08423</name>
</gene>
<proteinExistence type="predicted"/>
<dbReference type="OrthoDB" id="2161379at2759"/>
<dbReference type="InterPro" id="IPR051972">
    <property type="entry name" value="Glutamate-rich_WD_repeat"/>
</dbReference>
<dbReference type="AlphaFoldDB" id="A0A087T855"/>
<feature type="region of interest" description="Disordered" evidence="1">
    <location>
        <begin position="1"/>
        <end position="41"/>
    </location>
</feature>
<dbReference type="GO" id="GO:0042254">
    <property type="term" value="P:ribosome biogenesis"/>
    <property type="evidence" value="ECO:0007669"/>
    <property type="project" value="TreeGrafter"/>
</dbReference>
<evidence type="ECO:0000256" key="1">
    <source>
        <dbReference type="SAM" id="MobiDB-lite"/>
    </source>
</evidence>
<feature type="compositionally biased region" description="Acidic residues" evidence="1">
    <location>
        <begin position="19"/>
        <end position="31"/>
    </location>
</feature>
<sequence>MADENEIFNLASDDRKEIDDSDWEEMEESFSDQEVNASDSEEMIESCSKLENEPQTVTEQNSLKRVYLPNPESDEDISLECDLSAYKVYCPINIGVACSSFDVILDSLGNNRADQYPLAMTLVGGTQMENKLGVMKISNINQTKPSKE</sequence>
<name>A0A087T855_STEMI</name>
<feature type="non-terminal residue" evidence="2">
    <location>
        <position position="148"/>
    </location>
</feature>
<dbReference type="EMBL" id="KK113898">
    <property type="protein sequence ID" value="KFM61294.1"/>
    <property type="molecule type" value="Genomic_DNA"/>
</dbReference>
<keyword evidence="3" id="KW-1185">Reference proteome</keyword>
<dbReference type="STRING" id="407821.A0A087T855"/>